<feature type="transmembrane region" description="Helical" evidence="1">
    <location>
        <begin position="117"/>
        <end position="137"/>
    </location>
</feature>
<proteinExistence type="predicted"/>
<reference evidence="2 3" key="1">
    <citation type="submission" date="2017-04" db="EMBL/GenBank/DDBJ databases">
        <title>Complete genome sequence of Burkholderia cenocepacia PC184 Midwest clone.</title>
        <authorList>
            <person name="Mulks M.H."/>
            <person name="Cooper V.S."/>
        </authorList>
    </citation>
    <scope>NUCLEOTIDE SEQUENCE [LARGE SCALE GENOMIC DNA]</scope>
    <source>
        <strain evidence="2 3">PC184 Mulks</strain>
    </source>
</reference>
<keyword evidence="1" id="KW-1133">Transmembrane helix</keyword>
<feature type="transmembrane region" description="Helical" evidence="1">
    <location>
        <begin position="337"/>
        <end position="355"/>
    </location>
</feature>
<feature type="transmembrane region" description="Helical" evidence="1">
    <location>
        <begin position="375"/>
        <end position="400"/>
    </location>
</feature>
<dbReference type="EMBL" id="CP021067">
    <property type="protein sequence ID" value="AWG28481.1"/>
    <property type="molecule type" value="Genomic_DNA"/>
</dbReference>
<name>A0AAD0NC05_9BURK</name>
<keyword evidence="1" id="KW-0812">Transmembrane</keyword>
<feature type="transmembrane region" description="Helical" evidence="1">
    <location>
        <begin position="58"/>
        <end position="81"/>
    </location>
</feature>
<organism evidence="2 3">
    <name type="scientific">Burkholderia cenocepacia</name>
    <dbReference type="NCBI Taxonomy" id="95486"/>
    <lineage>
        <taxon>Bacteria</taxon>
        <taxon>Pseudomonadati</taxon>
        <taxon>Pseudomonadota</taxon>
        <taxon>Betaproteobacteria</taxon>
        <taxon>Burkholderiales</taxon>
        <taxon>Burkholderiaceae</taxon>
        <taxon>Burkholderia</taxon>
        <taxon>Burkholderia cepacia complex</taxon>
    </lineage>
</organism>
<feature type="transmembrane region" description="Helical" evidence="1">
    <location>
        <begin position="412"/>
        <end position="430"/>
    </location>
</feature>
<accession>A0AAD0NC05</accession>
<dbReference type="RefSeq" id="WP_034175230.1">
    <property type="nucleotide sequence ID" value="NZ_CADEUB010000006.1"/>
</dbReference>
<evidence type="ECO:0000313" key="3">
    <source>
        <dbReference type="Proteomes" id="UP000244809"/>
    </source>
</evidence>
<evidence type="ECO:0000313" key="2">
    <source>
        <dbReference type="EMBL" id="AWG28481.1"/>
    </source>
</evidence>
<feature type="transmembrane region" description="Helical" evidence="1">
    <location>
        <begin position="20"/>
        <end position="38"/>
    </location>
</feature>
<dbReference type="AlphaFoldDB" id="A0AAD0NC05"/>
<gene>
    <name evidence="2" type="ORF">B9Z07_06175</name>
</gene>
<feature type="transmembrane region" description="Helical" evidence="1">
    <location>
        <begin position="305"/>
        <end position="325"/>
    </location>
</feature>
<dbReference type="Proteomes" id="UP000244809">
    <property type="component" value="Chromosome 1"/>
</dbReference>
<sequence>MTQQQFLTRLVAFGRKNPIVTLSWLVLSCGALPLLFYANGVDQLPDFTLSELTGTLIASFALELMLVPLIGWYCILAGLAARAVLNHFYPHSPASTVPGTIVAVRAATREQLVRGKFIVLVSLLTGMIWLDVLSAAAGFSPFSRWQDPAMMVLVSTTYVAAYVAMFGLILFDWQAPGLRRRLVHRTLWSLFLFSVLVNVATFLVRRRMHGTVVPTPDPDAHPIIYVSDNIRDALPDIGQWFRAGAAWLHTWLTGIPGGEWIVAVFRFVGHGLAEYGAVMVCVILSVTALRISVRRLRYGLHGQQAMNWLCAALMPWLIRATLASLASPDASLTQRIMLGAATVVGVIWAGIWILAAGRRSWHGGGATASTGWPLIGVKLLITGMFAGGASIVLIFVCLIVDQGRPDGETVTLANAILLICLLNCGVFSLGRDWKPLGLVCMSAFLMLVLVPQFSGNPLFFPKLVVRNFGLGYLHADNLVLSGQQCATLVPYGVHCDKGKDDAITLTHVNIVNRLGSSVQLELMLRADLHSSTARAGKSSATVMPFAVQTLVTGDDVMPFTGAPVPRKPAAGCDDLLAARLIDAINSAKEHAKKGGPALPDEKVVASLVCVRFVVPKDQIISYERSGARTYEKGYSGYIATPDKPETPKK</sequence>
<keyword evidence="1" id="KW-0472">Membrane</keyword>
<feature type="transmembrane region" description="Helical" evidence="1">
    <location>
        <begin position="436"/>
        <end position="453"/>
    </location>
</feature>
<protein>
    <submittedName>
        <fullName evidence="2">Uncharacterized protein</fullName>
    </submittedName>
</protein>
<feature type="transmembrane region" description="Helical" evidence="1">
    <location>
        <begin position="275"/>
        <end position="293"/>
    </location>
</feature>
<evidence type="ECO:0000256" key="1">
    <source>
        <dbReference type="SAM" id="Phobius"/>
    </source>
</evidence>
<feature type="transmembrane region" description="Helical" evidence="1">
    <location>
        <begin position="182"/>
        <end position="204"/>
    </location>
</feature>
<feature type="transmembrane region" description="Helical" evidence="1">
    <location>
        <begin position="149"/>
        <end position="170"/>
    </location>
</feature>